<organism evidence="8 9">
    <name type="scientific">Exophiala viscosa</name>
    <dbReference type="NCBI Taxonomy" id="2486360"/>
    <lineage>
        <taxon>Eukaryota</taxon>
        <taxon>Fungi</taxon>
        <taxon>Dikarya</taxon>
        <taxon>Ascomycota</taxon>
        <taxon>Pezizomycotina</taxon>
        <taxon>Eurotiomycetes</taxon>
        <taxon>Chaetothyriomycetidae</taxon>
        <taxon>Chaetothyriales</taxon>
        <taxon>Herpotrichiellaceae</taxon>
        <taxon>Exophiala</taxon>
    </lineage>
</organism>
<comment type="function">
    <text evidence="6">Required for the formation of N(7)-methylguanine at position 46 (m7G46) in tRNA. In the complex, it is required to stabilize and induce conformational changes of the catalytic subunit.</text>
</comment>
<feature type="region of interest" description="Disordered" evidence="7">
    <location>
        <begin position="49"/>
        <end position="109"/>
    </location>
</feature>
<evidence type="ECO:0008006" key="10">
    <source>
        <dbReference type="Google" id="ProtNLM"/>
    </source>
</evidence>
<dbReference type="PANTHER" id="PTHR16288:SF0">
    <property type="entry name" value="TRNA (GUANINE-N(7)-)-METHYLTRANSFERASE NON-CATALYTIC SUBUNIT WDR4"/>
    <property type="match status" value="1"/>
</dbReference>
<keyword evidence="4 6" id="KW-0677">Repeat</keyword>
<dbReference type="PANTHER" id="PTHR16288">
    <property type="entry name" value="WD40 REPEAT PROTEIN 4"/>
    <property type="match status" value="1"/>
</dbReference>
<dbReference type="GO" id="GO:0005634">
    <property type="term" value="C:nucleus"/>
    <property type="evidence" value="ECO:0007669"/>
    <property type="project" value="UniProtKB-SubCell"/>
</dbReference>
<dbReference type="GO" id="GO:0106004">
    <property type="term" value="P:tRNA (guanine-N7)-methylation"/>
    <property type="evidence" value="ECO:0007669"/>
    <property type="project" value="UniProtKB-UniRule"/>
</dbReference>
<evidence type="ECO:0000256" key="4">
    <source>
        <dbReference type="ARBA" id="ARBA00022737"/>
    </source>
</evidence>
<reference evidence="8" key="1">
    <citation type="journal article" date="2022" name="bioRxiv">
        <title>Deciphering the potential niche of two novel black yeast fungi from a biological soil crust based on their genomes, phenotypes, and melanin regulation.</title>
        <authorList>
            <consortium name="DOE Joint Genome Institute"/>
            <person name="Carr E.C."/>
            <person name="Barton Q."/>
            <person name="Grambo S."/>
            <person name="Sullivan M."/>
            <person name="Renfro C.M."/>
            <person name="Kuo A."/>
            <person name="Pangilinan J."/>
            <person name="Lipzen A."/>
            <person name="Keymanesh K."/>
            <person name="Savage E."/>
            <person name="Barry K."/>
            <person name="Grigoriev I.V."/>
            <person name="Riekhof W.R."/>
            <person name="Harris S.S."/>
        </authorList>
    </citation>
    <scope>NUCLEOTIDE SEQUENCE</scope>
    <source>
        <strain evidence="8">JF 03-4F</strain>
    </source>
</reference>
<dbReference type="InterPro" id="IPR036322">
    <property type="entry name" value="WD40_repeat_dom_sf"/>
</dbReference>
<dbReference type="GO" id="GO:0043527">
    <property type="term" value="C:tRNA methyltransferase complex"/>
    <property type="evidence" value="ECO:0007669"/>
    <property type="project" value="TreeGrafter"/>
</dbReference>
<dbReference type="GO" id="GO:0005829">
    <property type="term" value="C:cytosol"/>
    <property type="evidence" value="ECO:0007669"/>
    <property type="project" value="TreeGrafter"/>
</dbReference>
<protein>
    <recommendedName>
        <fullName evidence="10">Transfer RNA methyltransferase 82</fullName>
    </recommendedName>
</protein>
<dbReference type="SUPFAM" id="SSF50978">
    <property type="entry name" value="WD40 repeat-like"/>
    <property type="match status" value="1"/>
</dbReference>
<evidence type="ECO:0000256" key="1">
    <source>
        <dbReference type="ARBA" id="ARBA00004123"/>
    </source>
</evidence>
<gene>
    <name evidence="8" type="ORF">EDD36DRAFT_437311</name>
</gene>
<keyword evidence="2 6" id="KW-0853">WD repeat</keyword>
<keyword evidence="5 6" id="KW-0539">Nucleus</keyword>
<comment type="pathway">
    <text evidence="6">tRNA modification; N(7)-methylguanine-tRNA biosynthesis.</text>
</comment>
<comment type="similarity">
    <text evidence="6">Belongs to the WD repeat TRM82 family.</text>
</comment>
<evidence type="ECO:0000256" key="7">
    <source>
        <dbReference type="SAM" id="MobiDB-lite"/>
    </source>
</evidence>
<dbReference type="InterPro" id="IPR015943">
    <property type="entry name" value="WD40/YVTN_repeat-like_dom_sf"/>
</dbReference>
<evidence type="ECO:0000313" key="8">
    <source>
        <dbReference type="EMBL" id="KAI1612624.1"/>
    </source>
</evidence>
<evidence type="ECO:0000256" key="5">
    <source>
        <dbReference type="ARBA" id="ARBA00023242"/>
    </source>
</evidence>
<feature type="region of interest" description="Disordered" evidence="7">
    <location>
        <begin position="545"/>
        <end position="567"/>
    </location>
</feature>
<evidence type="ECO:0000256" key="3">
    <source>
        <dbReference type="ARBA" id="ARBA00022694"/>
    </source>
</evidence>
<sequence>MNQHPFQKICCVQPVNDEQPFLLAAAGPVISTFNLRDGSILSQLPPMEVEEATEGDGPSDANGDGSRPSKRRRIEVEGQAGLSRNESEDSVEIISERKKGERRKPKVESSKLPNITHIIATSDAARAITVTAEDKCINVFSVSSAGILTLQSQRSMPKRLCAIVLTPDEKNLLVGDKFGDVYILPLHPSKDWTPSKVGKADEGLKQTFTPSATELTVHTKGNLEALRQQREQKMTQTKKEGPKFELKMLLGHVSLLTDVAVNEVQDGLKRKQYILTADRDEHIRVSRGITQAHVIEGYCLGHREFVTKLCIPPWDSEILVAGSGEPSLSAYHWRTGRLLDKEIFKGAVGMDISTVLDKEERTEDRLAVSNIWPVHFTVSGNSPYARQPPRLLLVALEGLPMLLSYSLTDQGELQHHQTLQLGGNALDVTIGPALWEAVVSIDTVHKPGSMRDVGSEEVPTSDFFETFELFSNISKDADGTDQPVELPDGRELRWERSSLAMLLNGAITVSDNVDLPSEDGLKGKGTYSVLGEQLYGLENLRKKRGEQGIEAEEEVEDGTPVGQESTT</sequence>
<comment type="caution">
    <text evidence="8">The sequence shown here is derived from an EMBL/GenBank/DDBJ whole genome shotgun (WGS) entry which is preliminary data.</text>
</comment>
<proteinExistence type="inferred from homology"/>
<dbReference type="Proteomes" id="UP001203852">
    <property type="component" value="Unassembled WGS sequence"/>
</dbReference>
<comment type="subcellular location">
    <subcellularLocation>
        <location evidence="1 6">Nucleus</location>
    </subcellularLocation>
</comment>
<keyword evidence="3 6" id="KW-0819">tRNA processing</keyword>
<dbReference type="InterPro" id="IPR028884">
    <property type="entry name" value="Trm82"/>
</dbReference>
<dbReference type="HAMAP" id="MF_03056">
    <property type="entry name" value="TRM82"/>
    <property type="match status" value="1"/>
</dbReference>
<dbReference type="AlphaFoldDB" id="A0AAN6IEJ8"/>
<accession>A0AAN6IEJ8</accession>
<evidence type="ECO:0000313" key="9">
    <source>
        <dbReference type="Proteomes" id="UP001203852"/>
    </source>
</evidence>
<dbReference type="EMBL" id="MU404354">
    <property type="protein sequence ID" value="KAI1612624.1"/>
    <property type="molecule type" value="Genomic_DNA"/>
</dbReference>
<name>A0AAN6IEJ8_9EURO</name>
<evidence type="ECO:0000256" key="2">
    <source>
        <dbReference type="ARBA" id="ARBA00022574"/>
    </source>
</evidence>
<dbReference type="Gene3D" id="2.130.10.10">
    <property type="entry name" value="YVTN repeat-like/Quinoprotein amine dehydrogenase"/>
    <property type="match status" value="1"/>
</dbReference>
<keyword evidence="9" id="KW-1185">Reference proteome</keyword>
<evidence type="ECO:0000256" key="6">
    <source>
        <dbReference type="HAMAP-Rule" id="MF_03056"/>
    </source>
</evidence>